<evidence type="ECO:0000256" key="8">
    <source>
        <dbReference type="ARBA" id="ARBA00023136"/>
    </source>
</evidence>
<evidence type="ECO:0000256" key="4">
    <source>
        <dbReference type="ARBA" id="ARBA00022801"/>
    </source>
</evidence>
<dbReference type="PROSITE" id="PS50068">
    <property type="entry name" value="LDLRA_2"/>
    <property type="match status" value="3"/>
</dbReference>
<keyword evidence="3 12" id="KW-0812">Transmembrane</keyword>
<dbReference type="PANTHER" id="PTHR24252:SF20">
    <property type="entry name" value="LOW QUALITY PROTEIN: TRANSMEMBRANE PROTEASE SERINE 6"/>
    <property type="match status" value="1"/>
</dbReference>
<comment type="subcellular location">
    <subcellularLocation>
        <location evidence="1">Membrane</location>
        <topology evidence="1">Single-pass type II membrane protein</topology>
    </subcellularLocation>
</comment>
<dbReference type="InterPro" id="IPR043504">
    <property type="entry name" value="Peptidase_S1_PA_chymotrypsin"/>
</dbReference>
<keyword evidence="2 11" id="KW-0645">Protease</keyword>
<feature type="transmembrane region" description="Helical" evidence="12">
    <location>
        <begin position="48"/>
        <end position="72"/>
    </location>
</feature>
<dbReference type="PROSITE" id="PS50024">
    <property type="entry name" value="SEA"/>
    <property type="match status" value="1"/>
</dbReference>
<dbReference type="PROSITE" id="PS50240">
    <property type="entry name" value="TRYPSIN_DOM"/>
    <property type="match status" value="1"/>
</dbReference>
<evidence type="ECO:0000313" key="17">
    <source>
        <dbReference type="Proteomes" id="UP001046870"/>
    </source>
</evidence>
<sequence>MALENGTKEVNFSYWQTEPVPMGEEVKHVAQKGVAPPHQDKKAGCPKWLVVVVSIIILLVLAGTGVLVWYFVDYRIWVLEPRVQQQYTAVITILNRNFSTQLSSRTSLEYRTEARSVQDMMKKLVKSSDLYRYFNSSTVFAFGEGSVVAHLWLILSVPESHVEKVTLKHVISSLYNHLSAYGNGTTASYGGYLLHLPSLTIRESDSKVIDLLKASFDCYRYQSVTSSSPVALRGPNTQQSSCLWHLQAPVGFQLELRMEWLLPECRDRLAVYDSTTPADSRLITSVYGCSRHEQVVRLLSSGEWMTVLWKQGLYNYKDPFSLSAQAWPPRVCSSTIDLQPVMGVQGKFHTPFYPRYYPPDTNCTWHFTVPSAEYGLTLEFEGYELERANYNQVCTQGQWVIQSRRLCGTRSLQPYAERLYLLSNSTSITMTSEVSLTGPGLQVRYSLFNQSDPCPGQFLCTVNGLCVTACDGIKDCPNGLDERNCVCVAQYQCPEDSQCVDYFKVCDHHPDCEEGMDEENCTEGVECTEMTYMCADGTCIKKPNPACDFVTDCPDASDEKHCDCGLRQFSSRVVGGLNATDGEWPWQASLQVGGRHVCGGALISSQWVISAAHCFYDDRLYSPSVWTVYLGKLRLNRSSQTEEALKVRELHLHQYYDDDTHDYDLALLKLDRPVSTGTLARPACLPSPTHLLEPGLLCSVTGWGALKEGGPSSNILQKVGVPLISEDVCNRSYGYRITPRMLCAGFHDGGKDACQGDSGGPLVCQEPSGRWFLAGVVSWGIGCGRPNYYGVYTRITKLHGWIKELTTS</sequence>
<dbReference type="OrthoDB" id="93664at2759"/>
<keyword evidence="8 12" id="KW-0472">Membrane</keyword>
<dbReference type="GO" id="GO:0004252">
    <property type="term" value="F:serine-type endopeptidase activity"/>
    <property type="evidence" value="ECO:0007669"/>
    <property type="project" value="InterPro"/>
</dbReference>
<dbReference type="InterPro" id="IPR000082">
    <property type="entry name" value="SEA_dom"/>
</dbReference>
<dbReference type="SUPFAM" id="SSF57424">
    <property type="entry name" value="LDL receptor-like module"/>
    <property type="match status" value="2"/>
</dbReference>
<dbReference type="CDD" id="cd00190">
    <property type="entry name" value="Tryp_SPc"/>
    <property type="match status" value="1"/>
</dbReference>
<dbReference type="Gene3D" id="2.60.120.290">
    <property type="entry name" value="Spermadhesin, CUB domain"/>
    <property type="match status" value="2"/>
</dbReference>
<feature type="disulfide bond" evidence="10">
    <location>
        <begin position="527"/>
        <end position="539"/>
    </location>
</feature>
<dbReference type="PROSITE" id="PS01180">
    <property type="entry name" value="CUB"/>
    <property type="match status" value="1"/>
</dbReference>
<dbReference type="GO" id="GO:0006508">
    <property type="term" value="P:proteolysis"/>
    <property type="evidence" value="ECO:0007669"/>
    <property type="project" value="UniProtKB-KW"/>
</dbReference>
<evidence type="ECO:0000313" key="16">
    <source>
        <dbReference type="EMBL" id="KAG7491475.1"/>
    </source>
</evidence>
<dbReference type="SMART" id="SM00042">
    <property type="entry name" value="CUB"/>
    <property type="match status" value="2"/>
</dbReference>
<dbReference type="CDD" id="cd00041">
    <property type="entry name" value="CUB"/>
    <property type="match status" value="1"/>
</dbReference>
<dbReference type="SUPFAM" id="SSF82671">
    <property type="entry name" value="SEA domain"/>
    <property type="match status" value="1"/>
</dbReference>
<dbReference type="FunFam" id="2.60.120.290:FF:000027">
    <property type="entry name" value="Transmembrane serine protease 6"/>
    <property type="match status" value="1"/>
</dbReference>
<dbReference type="SMART" id="SM00192">
    <property type="entry name" value="LDLa"/>
    <property type="match status" value="3"/>
</dbReference>
<keyword evidence="17" id="KW-1185">Reference proteome</keyword>
<dbReference type="GO" id="GO:0016020">
    <property type="term" value="C:membrane"/>
    <property type="evidence" value="ECO:0007669"/>
    <property type="project" value="UniProtKB-SubCell"/>
</dbReference>
<comment type="caution">
    <text evidence="16">The sequence shown here is derived from an EMBL/GenBank/DDBJ whole genome shotgun (WGS) entry which is preliminary data.</text>
</comment>
<feature type="disulfide bond" evidence="10">
    <location>
        <begin position="547"/>
        <end position="562"/>
    </location>
</feature>
<keyword evidence="9 10" id="KW-1015">Disulfide bond</keyword>
<name>A0A9D3QEW8_MEGAT</name>
<dbReference type="Pfam" id="PF00057">
    <property type="entry name" value="Ldl_recept_a"/>
    <property type="match status" value="1"/>
</dbReference>
<evidence type="ECO:0000256" key="12">
    <source>
        <dbReference type="SAM" id="Phobius"/>
    </source>
</evidence>
<dbReference type="FunFam" id="2.40.10.10:FF:000003">
    <property type="entry name" value="Transmembrane serine protease 3"/>
    <property type="match status" value="1"/>
</dbReference>
<dbReference type="InterPro" id="IPR002172">
    <property type="entry name" value="LDrepeatLR_classA_rpt"/>
</dbReference>
<dbReference type="Proteomes" id="UP001046870">
    <property type="component" value="Chromosome 1"/>
</dbReference>
<proteinExistence type="predicted"/>
<feature type="domain" description="CUB" evidence="13">
    <location>
        <begin position="332"/>
        <end position="448"/>
    </location>
</feature>
<feature type="domain" description="Peptidase S1" evidence="15">
    <location>
        <begin position="573"/>
        <end position="807"/>
    </location>
</feature>
<dbReference type="EMBL" id="JAFDVH010000001">
    <property type="protein sequence ID" value="KAG7491475.1"/>
    <property type="molecule type" value="Genomic_DNA"/>
</dbReference>
<dbReference type="SMART" id="SM00020">
    <property type="entry name" value="Tryp_SPc"/>
    <property type="match status" value="1"/>
</dbReference>
<evidence type="ECO:0000256" key="11">
    <source>
        <dbReference type="RuleBase" id="RU363034"/>
    </source>
</evidence>
<keyword evidence="7 12" id="KW-1133">Transmembrane helix</keyword>
<keyword evidence="4 11" id="KW-0378">Hydrolase</keyword>
<dbReference type="InterPro" id="IPR001314">
    <property type="entry name" value="Peptidase_S1A"/>
</dbReference>
<dbReference type="Pfam" id="PF00431">
    <property type="entry name" value="CUB"/>
    <property type="match status" value="1"/>
</dbReference>
<dbReference type="InterPro" id="IPR018114">
    <property type="entry name" value="TRYPSIN_HIS"/>
</dbReference>
<keyword evidence="5 11" id="KW-0720">Serine protease</keyword>
<accession>A0A9D3QEW8</accession>
<evidence type="ECO:0000256" key="10">
    <source>
        <dbReference type="PROSITE-ProRule" id="PRU00124"/>
    </source>
</evidence>
<dbReference type="InterPro" id="IPR035914">
    <property type="entry name" value="Sperma_CUB_dom_sf"/>
</dbReference>
<evidence type="ECO:0000256" key="5">
    <source>
        <dbReference type="ARBA" id="ARBA00022825"/>
    </source>
</evidence>
<dbReference type="Gene3D" id="2.40.10.10">
    <property type="entry name" value="Trypsin-like serine proteases"/>
    <property type="match status" value="1"/>
</dbReference>
<dbReference type="InterPro" id="IPR009003">
    <property type="entry name" value="Peptidase_S1_PA"/>
</dbReference>
<evidence type="ECO:0000259" key="14">
    <source>
        <dbReference type="PROSITE" id="PS50024"/>
    </source>
</evidence>
<feature type="domain" description="SEA" evidence="14">
    <location>
        <begin position="83"/>
        <end position="206"/>
    </location>
</feature>
<dbReference type="PROSITE" id="PS00135">
    <property type="entry name" value="TRYPSIN_SER"/>
    <property type="match status" value="1"/>
</dbReference>
<protein>
    <recommendedName>
        <fullName evidence="18">Transmembrane protease serine 6</fullName>
    </recommendedName>
</protein>
<dbReference type="SUPFAM" id="SSF50494">
    <property type="entry name" value="Trypsin-like serine proteases"/>
    <property type="match status" value="1"/>
</dbReference>
<evidence type="ECO:0000256" key="2">
    <source>
        <dbReference type="ARBA" id="ARBA00022670"/>
    </source>
</evidence>
<feature type="disulfide bond" evidence="10">
    <location>
        <begin position="506"/>
        <end position="521"/>
    </location>
</feature>
<feature type="disulfide bond" evidence="10">
    <location>
        <begin position="454"/>
        <end position="466"/>
    </location>
</feature>
<evidence type="ECO:0008006" key="18">
    <source>
        <dbReference type="Google" id="ProtNLM"/>
    </source>
</evidence>
<evidence type="ECO:0000256" key="9">
    <source>
        <dbReference type="ARBA" id="ARBA00023157"/>
    </source>
</evidence>
<dbReference type="Pfam" id="PF00089">
    <property type="entry name" value="Trypsin"/>
    <property type="match status" value="1"/>
</dbReference>
<evidence type="ECO:0000259" key="13">
    <source>
        <dbReference type="PROSITE" id="PS01180"/>
    </source>
</evidence>
<dbReference type="PROSITE" id="PS00134">
    <property type="entry name" value="TRYPSIN_HIS"/>
    <property type="match status" value="1"/>
</dbReference>
<feature type="disulfide bond" evidence="10">
    <location>
        <begin position="470"/>
        <end position="485"/>
    </location>
</feature>
<evidence type="ECO:0000256" key="7">
    <source>
        <dbReference type="ARBA" id="ARBA00022989"/>
    </source>
</evidence>
<dbReference type="Gene3D" id="3.30.70.960">
    <property type="entry name" value="SEA domain"/>
    <property type="match status" value="1"/>
</dbReference>
<dbReference type="InterPro" id="IPR001254">
    <property type="entry name" value="Trypsin_dom"/>
</dbReference>
<dbReference type="Pfam" id="PF01390">
    <property type="entry name" value="SEA"/>
    <property type="match status" value="1"/>
</dbReference>
<dbReference type="InterPro" id="IPR000859">
    <property type="entry name" value="CUB_dom"/>
</dbReference>
<organism evidence="16 17">
    <name type="scientific">Megalops atlanticus</name>
    <name type="common">Tarpon</name>
    <name type="synonym">Clupea gigantea</name>
    <dbReference type="NCBI Taxonomy" id="7932"/>
    <lineage>
        <taxon>Eukaryota</taxon>
        <taxon>Metazoa</taxon>
        <taxon>Chordata</taxon>
        <taxon>Craniata</taxon>
        <taxon>Vertebrata</taxon>
        <taxon>Euteleostomi</taxon>
        <taxon>Actinopterygii</taxon>
        <taxon>Neopterygii</taxon>
        <taxon>Teleostei</taxon>
        <taxon>Elopiformes</taxon>
        <taxon>Megalopidae</taxon>
        <taxon>Megalops</taxon>
    </lineage>
</organism>
<evidence type="ECO:0000259" key="15">
    <source>
        <dbReference type="PROSITE" id="PS50240"/>
    </source>
</evidence>
<reference evidence="16" key="1">
    <citation type="submission" date="2021-01" db="EMBL/GenBank/DDBJ databases">
        <authorList>
            <person name="Zahm M."/>
            <person name="Roques C."/>
            <person name="Cabau C."/>
            <person name="Klopp C."/>
            <person name="Donnadieu C."/>
            <person name="Jouanno E."/>
            <person name="Lampietro C."/>
            <person name="Louis A."/>
            <person name="Herpin A."/>
            <person name="Echchiki A."/>
            <person name="Berthelot C."/>
            <person name="Parey E."/>
            <person name="Roest-Crollius H."/>
            <person name="Braasch I."/>
            <person name="Postlethwait J."/>
            <person name="Bobe J."/>
            <person name="Montfort J."/>
            <person name="Bouchez O."/>
            <person name="Begum T."/>
            <person name="Mejri S."/>
            <person name="Adams A."/>
            <person name="Chen W.-J."/>
            <person name="Guiguen Y."/>
        </authorList>
    </citation>
    <scope>NUCLEOTIDE SEQUENCE</scope>
    <source>
        <strain evidence="16">YG-15Mar2019-1</strain>
        <tissue evidence="16">Brain</tissue>
    </source>
</reference>
<comment type="caution">
    <text evidence="10">Lacks conserved residue(s) required for the propagation of feature annotation.</text>
</comment>
<keyword evidence="6" id="KW-0735">Signal-anchor</keyword>
<evidence type="ECO:0000256" key="3">
    <source>
        <dbReference type="ARBA" id="ARBA00022692"/>
    </source>
</evidence>
<evidence type="ECO:0000256" key="1">
    <source>
        <dbReference type="ARBA" id="ARBA00004606"/>
    </source>
</evidence>
<dbReference type="InterPro" id="IPR033116">
    <property type="entry name" value="TRYPSIN_SER"/>
</dbReference>
<dbReference type="Gene3D" id="4.10.400.10">
    <property type="entry name" value="Low-density Lipoprotein Receptor"/>
    <property type="match status" value="3"/>
</dbReference>
<dbReference type="AlphaFoldDB" id="A0A9D3QEW8"/>
<dbReference type="InterPro" id="IPR036364">
    <property type="entry name" value="SEA_dom_sf"/>
</dbReference>
<dbReference type="CDD" id="cd00112">
    <property type="entry name" value="LDLa"/>
    <property type="match status" value="3"/>
</dbReference>
<gene>
    <name evidence="16" type="ORF">MATL_G00003990</name>
</gene>
<dbReference type="PANTHER" id="PTHR24252">
    <property type="entry name" value="ACROSIN-RELATED"/>
    <property type="match status" value="1"/>
</dbReference>
<dbReference type="InterPro" id="IPR036055">
    <property type="entry name" value="LDL_receptor-like_sf"/>
</dbReference>
<dbReference type="SUPFAM" id="SSF49854">
    <property type="entry name" value="Spermadhesin, CUB domain"/>
    <property type="match status" value="2"/>
</dbReference>
<dbReference type="PRINTS" id="PR00722">
    <property type="entry name" value="CHYMOTRYPSIN"/>
</dbReference>
<evidence type="ECO:0000256" key="6">
    <source>
        <dbReference type="ARBA" id="ARBA00022968"/>
    </source>
</evidence>